<organism evidence="1 2">
    <name type="scientific">[Phormidium ambiguum] IAM M-71</name>
    <dbReference type="NCBI Taxonomy" id="454136"/>
    <lineage>
        <taxon>Bacteria</taxon>
        <taxon>Bacillati</taxon>
        <taxon>Cyanobacteriota</taxon>
        <taxon>Cyanophyceae</taxon>
        <taxon>Oscillatoriophycideae</taxon>
        <taxon>Aerosakkonematales</taxon>
        <taxon>Aerosakkonemataceae</taxon>
        <taxon>Floridanema</taxon>
    </lineage>
</organism>
<accession>A0A1U7IA93</accession>
<evidence type="ECO:0000313" key="1">
    <source>
        <dbReference type="EMBL" id="OKH33496.1"/>
    </source>
</evidence>
<dbReference type="OrthoDB" id="9785724at2"/>
<gene>
    <name evidence="1" type="ORF">NIES2119_23265</name>
</gene>
<sequence>MPEPLLIVDLQCGFINQFTHHIPKRISRLIGKDEYAPLLFTRFLNSAEISVRLDSEMLV</sequence>
<dbReference type="EMBL" id="MRCE01000029">
    <property type="protein sequence ID" value="OKH33496.1"/>
    <property type="molecule type" value="Genomic_DNA"/>
</dbReference>
<dbReference type="Proteomes" id="UP000185860">
    <property type="component" value="Unassembled WGS sequence"/>
</dbReference>
<comment type="caution">
    <text evidence="1">The sequence shown here is derived from an EMBL/GenBank/DDBJ whole genome shotgun (WGS) entry which is preliminary data.</text>
</comment>
<dbReference type="AlphaFoldDB" id="A0A1U7IA93"/>
<proteinExistence type="predicted"/>
<name>A0A1U7IA93_9CYAN</name>
<dbReference type="RefSeq" id="WP_073595886.1">
    <property type="nucleotide sequence ID" value="NZ_MRCE01000029.1"/>
</dbReference>
<reference evidence="1 2" key="1">
    <citation type="submission" date="2016-11" db="EMBL/GenBank/DDBJ databases">
        <title>Draft Genome Sequences of Nine Cyanobacterial Strains from Diverse Habitats.</title>
        <authorList>
            <person name="Zhu T."/>
            <person name="Hou S."/>
            <person name="Lu X."/>
            <person name="Hess W.R."/>
        </authorList>
    </citation>
    <scope>NUCLEOTIDE SEQUENCE [LARGE SCALE GENOMIC DNA]</scope>
    <source>
        <strain evidence="1 2">IAM M-71</strain>
    </source>
</reference>
<evidence type="ECO:0000313" key="2">
    <source>
        <dbReference type="Proteomes" id="UP000185860"/>
    </source>
</evidence>
<evidence type="ECO:0008006" key="3">
    <source>
        <dbReference type="Google" id="ProtNLM"/>
    </source>
</evidence>
<dbReference type="STRING" id="454136.NIES2119_23265"/>
<protein>
    <recommendedName>
        <fullName evidence="3">Isochorismatase-like domain-containing protein</fullName>
    </recommendedName>
</protein>